<dbReference type="Proteomes" id="UP000184447">
    <property type="component" value="Unassembled WGS sequence"/>
</dbReference>
<reference evidence="2 3" key="1">
    <citation type="submission" date="2016-11" db="EMBL/GenBank/DDBJ databases">
        <authorList>
            <person name="Jaros S."/>
            <person name="Januszkiewicz K."/>
            <person name="Wedrychowicz H."/>
        </authorList>
    </citation>
    <scope>NUCLEOTIDE SEQUENCE [LARGE SCALE GENOMIC DNA]</scope>
    <source>
        <strain evidence="2 3">DSM 8605</strain>
    </source>
</reference>
<accession>A0A1M5Y7R3</accession>
<name>A0A1M5Y7R3_9CLOT</name>
<feature type="signal peptide" evidence="1">
    <location>
        <begin position="1"/>
        <end position="25"/>
    </location>
</feature>
<dbReference type="PROSITE" id="PS51257">
    <property type="entry name" value="PROKAR_LIPOPROTEIN"/>
    <property type="match status" value="1"/>
</dbReference>
<keyword evidence="3" id="KW-1185">Reference proteome</keyword>
<dbReference type="RefSeq" id="WP_073341012.1">
    <property type="nucleotide sequence ID" value="NZ_FQXM01000063.1"/>
</dbReference>
<evidence type="ECO:0000313" key="3">
    <source>
        <dbReference type="Proteomes" id="UP000184447"/>
    </source>
</evidence>
<keyword evidence="1" id="KW-0732">Signal</keyword>
<evidence type="ECO:0000313" key="2">
    <source>
        <dbReference type="EMBL" id="SHI07848.1"/>
    </source>
</evidence>
<dbReference type="AlphaFoldDB" id="A0A1M5Y7R3"/>
<dbReference type="EMBL" id="FQXM01000063">
    <property type="protein sequence ID" value="SHI07848.1"/>
    <property type="molecule type" value="Genomic_DNA"/>
</dbReference>
<organism evidence="2 3">
    <name type="scientific">Clostridium grantii DSM 8605</name>
    <dbReference type="NCBI Taxonomy" id="1121316"/>
    <lineage>
        <taxon>Bacteria</taxon>
        <taxon>Bacillati</taxon>
        <taxon>Bacillota</taxon>
        <taxon>Clostridia</taxon>
        <taxon>Eubacteriales</taxon>
        <taxon>Clostridiaceae</taxon>
        <taxon>Clostridium</taxon>
    </lineage>
</organism>
<protein>
    <submittedName>
        <fullName evidence="2">Uncharacterized protein</fullName>
    </submittedName>
</protein>
<sequence>MIKFVNLVLSIMLSCLILMPTTALASSNSNTITINEYEQYKSLKELKDFELEELGYTKEDIKEFKNLDYKKELKDRSKLSKEQLKNMGYSDEKINGLKSYDGSEEQTSTLSATLSLSSNIYSASATKYKVNFNWAWSSAPIFWGNDVVGCAWSGTNPSSQPMNLAYSSNSYHTIYYKWTDTGKTYSQTGAITRLNDYGLVAMHFSEGTNLGEGIGTYAYKGSGRIEVNTINSATSQEICMRFEYGHNTIGLKPSVSASGSGVGLNISFSWYIDTIATSMHRYNRYGSTLS</sequence>
<evidence type="ECO:0000256" key="1">
    <source>
        <dbReference type="SAM" id="SignalP"/>
    </source>
</evidence>
<proteinExistence type="predicted"/>
<dbReference type="OrthoDB" id="2084789at2"/>
<gene>
    <name evidence="2" type="ORF">SAMN02745207_04253</name>
</gene>
<feature type="chain" id="PRO_5012883881" evidence="1">
    <location>
        <begin position="26"/>
        <end position="290"/>
    </location>
</feature>